<keyword evidence="1" id="KW-0328">Glycosyltransferase</keyword>
<dbReference type="InterPro" id="IPR051199">
    <property type="entry name" value="LPS_LOS_Heptosyltrfase"/>
</dbReference>
<dbReference type="InterPro" id="IPR002201">
    <property type="entry name" value="Glyco_trans_9"/>
</dbReference>
<dbReference type="Proteomes" id="UP000482155">
    <property type="component" value="Unassembled WGS sequence"/>
</dbReference>
<evidence type="ECO:0000256" key="3">
    <source>
        <dbReference type="ARBA" id="ARBA00043995"/>
    </source>
</evidence>
<gene>
    <name evidence="6" type="primary">waaF</name>
    <name evidence="6" type="ORF">G3574_07495</name>
</gene>
<accession>A0A6B3SJE0</accession>
<dbReference type="Gene3D" id="3.40.50.2000">
    <property type="entry name" value="Glycogen Phosphorylase B"/>
    <property type="match status" value="2"/>
</dbReference>
<reference evidence="6 7" key="1">
    <citation type="submission" date="2020-02" db="EMBL/GenBank/DDBJ databases">
        <authorList>
            <person name="Kim M.K."/>
        </authorList>
    </citation>
    <scope>NUCLEOTIDE SEQUENCE [LARGE SCALE GENOMIC DNA]</scope>
    <source>
        <strain evidence="6 7">17J57-3</strain>
    </source>
</reference>
<name>A0A6B3SJE0_9BURK</name>
<evidence type="ECO:0000256" key="1">
    <source>
        <dbReference type="ARBA" id="ARBA00022676"/>
    </source>
</evidence>
<dbReference type="PANTHER" id="PTHR30160">
    <property type="entry name" value="TETRAACYLDISACCHARIDE 4'-KINASE-RELATED"/>
    <property type="match status" value="1"/>
</dbReference>
<keyword evidence="7" id="KW-1185">Reference proteome</keyword>
<dbReference type="EMBL" id="JAAIVB010000021">
    <property type="protein sequence ID" value="NEX60917.1"/>
    <property type="molecule type" value="Genomic_DNA"/>
</dbReference>
<organism evidence="6 7">
    <name type="scientific">Noviherbaspirillum galbum</name>
    <dbReference type="NCBI Taxonomy" id="2709383"/>
    <lineage>
        <taxon>Bacteria</taxon>
        <taxon>Pseudomonadati</taxon>
        <taxon>Pseudomonadota</taxon>
        <taxon>Betaproteobacteria</taxon>
        <taxon>Burkholderiales</taxon>
        <taxon>Oxalobacteraceae</taxon>
        <taxon>Noviherbaspirillum</taxon>
    </lineage>
</organism>
<dbReference type="AlphaFoldDB" id="A0A6B3SJE0"/>
<dbReference type="PANTHER" id="PTHR30160:SF7">
    <property type="entry name" value="ADP-HEPTOSE--LPS HEPTOSYLTRANSFERASE 2"/>
    <property type="match status" value="1"/>
</dbReference>
<dbReference type="GO" id="GO:0005829">
    <property type="term" value="C:cytosol"/>
    <property type="evidence" value="ECO:0007669"/>
    <property type="project" value="TreeGrafter"/>
</dbReference>
<dbReference type="Pfam" id="PF01075">
    <property type="entry name" value="Glyco_transf_9"/>
    <property type="match status" value="1"/>
</dbReference>
<evidence type="ECO:0000256" key="5">
    <source>
        <dbReference type="ARBA" id="ARBA00047503"/>
    </source>
</evidence>
<dbReference type="SUPFAM" id="SSF53756">
    <property type="entry name" value="UDP-Glycosyltransferase/glycogen phosphorylase"/>
    <property type="match status" value="1"/>
</dbReference>
<evidence type="ECO:0000256" key="2">
    <source>
        <dbReference type="ARBA" id="ARBA00022679"/>
    </source>
</evidence>
<dbReference type="FunFam" id="3.40.50.2000:FF:000023">
    <property type="entry name" value="ADP-heptose--LPS heptosyltransferase II"/>
    <property type="match status" value="1"/>
</dbReference>
<proteinExistence type="inferred from homology"/>
<comment type="similarity">
    <text evidence="3">Belongs to the glycosyltransferase 9 family.</text>
</comment>
<dbReference type="InterPro" id="IPR011910">
    <property type="entry name" value="RfaF"/>
</dbReference>
<dbReference type="GO" id="GO:0009244">
    <property type="term" value="P:lipopolysaccharide core region biosynthetic process"/>
    <property type="evidence" value="ECO:0007669"/>
    <property type="project" value="TreeGrafter"/>
</dbReference>
<dbReference type="CDD" id="cd03789">
    <property type="entry name" value="GT9_LPS_heptosyltransferase"/>
    <property type="match status" value="1"/>
</dbReference>
<dbReference type="EC" id="2.4.99.24" evidence="4"/>
<comment type="catalytic activity">
    <reaction evidence="5">
        <text>an L-alpha-D-Hep-(1-&gt;5)-[alpha-Kdo-(2-&gt;4)]-alpha-Kdo-(2-&gt;6)-lipid A + ADP-L-glycero-beta-D-manno-heptose = an L-alpha-D-Hep-(1-&gt;3)-L-alpha-D-Hep-(1-&gt;5)-[alpha-Kdo-(2-&gt;4)]-alpha-Kdo-(2-&gt;6)-lipid A + ADP + H(+)</text>
        <dbReference type="Rhea" id="RHEA:74071"/>
        <dbReference type="ChEBI" id="CHEBI:15378"/>
        <dbReference type="ChEBI" id="CHEBI:61506"/>
        <dbReference type="ChEBI" id="CHEBI:193068"/>
        <dbReference type="ChEBI" id="CHEBI:193069"/>
        <dbReference type="ChEBI" id="CHEBI:456216"/>
        <dbReference type="EC" id="2.4.99.24"/>
    </reaction>
</comment>
<dbReference type="NCBIfam" id="TIGR02195">
    <property type="entry name" value="heptsyl_trn_II"/>
    <property type="match status" value="1"/>
</dbReference>
<sequence length="341" mass="37597">MPRTLIISPNWIGDAVMAQPLLRLLKDAHPERPIDVLAPTWVAPVWQAMGEVDTVLEAPFRHGKLQWGERRKYARMLKQRGYADAYVLPNTLKFALIPWLAGIPKRVGYKGEMRYGLINVMHHDDPKAPRPMVSFYAALAMPPKRDVPLPPSLPRPAMAVDEQALAQALVRHRLDPKHRLIAFAPGAEFGSAKRWPASYFAELARKLMAERLETQIVLLGSPKDSEVTAEILALAPGVRNLAGKTSLAEAIAIIARADAMVSNDSGLLHIASALNRPIVAIYGPTDPNHAPPFSDRSASLYLGLECAPCRQRECPLGHHNCMRGIGAGMVKREVEKVLLKV</sequence>
<evidence type="ECO:0000313" key="7">
    <source>
        <dbReference type="Proteomes" id="UP000482155"/>
    </source>
</evidence>
<protein>
    <recommendedName>
        <fullName evidence="4">lipopolysaccharide heptosyltransferase II</fullName>
        <ecNumber evidence="4">2.4.99.24</ecNumber>
    </recommendedName>
</protein>
<keyword evidence="2 6" id="KW-0808">Transferase</keyword>
<evidence type="ECO:0000313" key="6">
    <source>
        <dbReference type="EMBL" id="NEX60917.1"/>
    </source>
</evidence>
<dbReference type="GO" id="GO:0008713">
    <property type="term" value="F:ADP-heptose-lipopolysaccharide heptosyltransferase activity"/>
    <property type="evidence" value="ECO:0007669"/>
    <property type="project" value="UniProtKB-EC"/>
</dbReference>
<evidence type="ECO:0000256" key="4">
    <source>
        <dbReference type="ARBA" id="ARBA00044042"/>
    </source>
</evidence>
<comment type="caution">
    <text evidence="6">The sequence shown here is derived from an EMBL/GenBank/DDBJ whole genome shotgun (WGS) entry which is preliminary data.</text>
</comment>